<feature type="compositionally biased region" description="Low complexity" evidence="1">
    <location>
        <begin position="439"/>
        <end position="455"/>
    </location>
</feature>
<name>A0A914DQ20_9BILA</name>
<evidence type="ECO:0000313" key="2">
    <source>
        <dbReference type="Proteomes" id="UP000887540"/>
    </source>
</evidence>
<evidence type="ECO:0000256" key="1">
    <source>
        <dbReference type="SAM" id="MobiDB-lite"/>
    </source>
</evidence>
<protein>
    <submittedName>
        <fullName evidence="3">Shugoshin C-terminal domain-containing protein</fullName>
    </submittedName>
</protein>
<dbReference type="WBParaSite" id="ACRNAN_scaffold3366.g16196.t1">
    <property type="protein sequence ID" value="ACRNAN_scaffold3366.g16196.t1"/>
    <property type="gene ID" value="ACRNAN_scaffold3366.g16196"/>
</dbReference>
<organism evidence="2 3">
    <name type="scientific">Acrobeloides nanus</name>
    <dbReference type="NCBI Taxonomy" id="290746"/>
    <lineage>
        <taxon>Eukaryota</taxon>
        <taxon>Metazoa</taxon>
        <taxon>Ecdysozoa</taxon>
        <taxon>Nematoda</taxon>
        <taxon>Chromadorea</taxon>
        <taxon>Rhabditida</taxon>
        <taxon>Tylenchina</taxon>
        <taxon>Cephalobomorpha</taxon>
        <taxon>Cephaloboidea</taxon>
        <taxon>Cephalobidae</taxon>
        <taxon>Acrobeloides</taxon>
    </lineage>
</organism>
<proteinExistence type="predicted"/>
<reference evidence="3" key="1">
    <citation type="submission" date="2022-11" db="UniProtKB">
        <authorList>
            <consortium name="WormBaseParasite"/>
        </authorList>
    </citation>
    <scope>IDENTIFICATION</scope>
</reference>
<keyword evidence="2" id="KW-1185">Reference proteome</keyword>
<evidence type="ECO:0000313" key="3">
    <source>
        <dbReference type="WBParaSite" id="ACRNAN_scaffold3366.g16196.t1"/>
    </source>
</evidence>
<feature type="region of interest" description="Disordered" evidence="1">
    <location>
        <begin position="379"/>
        <end position="486"/>
    </location>
</feature>
<feature type="compositionally biased region" description="Polar residues" evidence="1">
    <location>
        <begin position="381"/>
        <end position="395"/>
    </location>
</feature>
<dbReference type="AlphaFoldDB" id="A0A914DQ20"/>
<accession>A0A914DQ20</accession>
<sequence>MTQLIGTRFQMQLPCLWILLEAPESARKNSEILTSARRRSEELGRARKNSEALGCTRKSSDALRITQRHSEALGGAQKHSEVLLKALGGAWKHSEELGCTRKLSEALESTQSHLIEHSMQADLISLHDQSMQTEIAQFQLDELALKLHAMQAATQIKPALVECGVETSLKEDPPKAKKKEKHMSSKVVQANLKPRFKDKATLTEPAKVENRSMETEICLTNNRSMETTNAGLWRGECSRSVQTAFDEEQNAELTNKPEDNASNKRRRFSLQRMQSCDGIETSIQCSLAKPDICDTGVQTEYDEDFQFNERRRSLSNISLMGDSLDIDKEKEKAAPKQDLIIQTDDSYLKIARRLDEYRTNKTQFLPVYAAPQKASNVKMADSSNLATQASTTQHAANRKSDRPPSTIFENPHETTPNGSEPAGPIGTRSRPQKAKKKPTTTNISTITNTPTTSNNEPSLKPEKSRSISPKPRKPSISKIGRQSSINLPLSVPRGKVTAFVTQHEKGIHNPGTPEGRRRSLVTIVREKE</sequence>
<dbReference type="Proteomes" id="UP000887540">
    <property type="component" value="Unplaced"/>
</dbReference>